<proteinExistence type="predicted"/>
<reference evidence="1" key="1">
    <citation type="submission" date="2023-07" db="EMBL/GenBank/DDBJ databases">
        <title>Sorghum-associated microbial communities from plants grown in Nebraska, USA.</title>
        <authorList>
            <person name="Schachtman D."/>
        </authorList>
    </citation>
    <scope>NUCLEOTIDE SEQUENCE</scope>
    <source>
        <strain evidence="1">1457</strain>
    </source>
</reference>
<protein>
    <submittedName>
        <fullName evidence="1">Uncharacterized protein</fullName>
    </submittedName>
</protein>
<evidence type="ECO:0000313" key="2">
    <source>
        <dbReference type="Proteomes" id="UP001265315"/>
    </source>
</evidence>
<dbReference type="EMBL" id="JAVDSW010000009">
    <property type="protein sequence ID" value="MDR6705386.1"/>
    <property type="molecule type" value="Genomic_DNA"/>
</dbReference>
<dbReference type="Proteomes" id="UP001265315">
    <property type="component" value="Unassembled WGS sequence"/>
</dbReference>
<name>A0AAW8M2T1_AGRTU</name>
<gene>
    <name evidence="1" type="ORF">J2W61_005261</name>
</gene>
<sequence>MTIKFSTPLSLFSSNIVLNTLCRRFYEAWLEAQPTREEIDALFSSVRNELMNVHTDGSLNEMDELYLVEALLNELEVFISREIGPSTAL</sequence>
<comment type="caution">
    <text evidence="1">The sequence shown here is derived from an EMBL/GenBank/DDBJ whole genome shotgun (WGS) entry which is preliminary data.</text>
</comment>
<accession>A0AAW8M2T1</accession>
<evidence type="ECO:0000313" key="1">
    <source>
        <dbReference type="EMBL" id="MDR6705386.1"/>
    </source>
</evidence>
<dbReference type="AlphaFoldDB" id="A0AAW8M2T1"/>
<organism evidence="1 2">
    <name type="scientific">Agrobacterium tumefaciens</name>
    <dbReference type="NCBI Taxonomy" id="358"/>
    <lineage>
        <taxon>Bacteria</taxon>
        <taxon>Pseudomonadati</taxon>
        <taxon>Pseudomonadota</taxon>
        <taxon>Alphaproteobacteria</taxon>
        <taxon>Hyphomicrobiales</taxon>
        <taxon>Rhizobiaceae</taxon>
        <taxon>Rhizobium/Agrobacterium group</taxon>
        <taxon>Agrobacterium</taxon>
        <taxon>Agrobacterium tumefaciens complex</taxon>
    </lineage>
</organism>
<dbReference type="RefSeq" id="WP_111794952.1">
    <property type="nucleotide sequence ID" value="NZ_JAGIPM010000010.1"/>
</dbReference>